<proteinExistence type="predicted"/>
<dbReference type="Proteomes" id="UP000440694">
    <property type="component" value="Unassembled WGS sequence"/>
</dbReference>
<protein>
    <submittedName>
        <fullName evidence="1">DUF2833 domain-containing protein</fullName>
    </submittedName>
</protein>
<dbReference type="AlphaFoldDB" id="A0A6I3KGU1"/>
<evidence type="ECO:0000313" key="1">
    <source>
        <dbReference type="EMBL" id="MTD92882.1"/>
    </source>
</evidence>
<dbReference type="EMBL" id="WMBQ01000001">
    <property type="protein sequence ID" value="MTD92882.1"/>
    <property type="molecule type" value="Genomic_DNA"/>
</dbReference>
<comment type="caution">
    <text evidence="1">The sequence shown here is derived from an EMBL/GenBank/DDBJ whole genome shotgun (WGS) entry which is preliminary data.</text>
</comment>
<name>A0A6I3KGU1_9HYPH</name>
<dbReference type="InterPro" id="IPR020335">
    <property type="entry name" value="Phage_T7_Gp13"/>
</dbReference>
<reference evidence="1 2" key="1">
    <citation type="submission" date="2019-11" db="EMBL/GenBank/DDBJ databases">
        <title>Identification of a novel strain.</title>
        <authorList>
            <person name="Xu Q."/>
            <person name="Wang G."/>
        </authorList>
    </citation>
    <scope>NUCLEOTIDE SEQUENCE [LARGE SCALE GENOMIC DNA]</scope>
    <source>
        <strain evidence="2">xq</strain>
    </source>
</reference>
<dbReference type="Pfam" id="PF11090">
    <property type="entry name" value="Phage_T7_Gp13"/>
    <property type="match status" value="1"/>
</dbReference>
<gene>
    <name evidence="1" type="ORF">GIW81_00880</name>
</gene>
<sequence length="153" mass="16910">MAANLSTADRAELDAGGKSPKAALWAALQLPGQCLTMLDHTDGGAPMGMFGVVATDDPMVGVVWALTTDRVRRHRVRFHKVARQWVEWANAVWPLLTNVIWAGNLGHLVWLRALGFTLLSEHTANGHLFYEFVRTRPCVIQHQSQSPRSPPPP</sequence>
<keyword evidence="2" id="KW-1185">Reference proteome</keyword>
<dbReference type="RefSeq" id="WP_154737472.1">
    <property type="nucleotide sequence ID" value="NZ_WMBQ01000001.1"/>
</dbReference>
<evidence type="ECO:0000313" key="2">
    <source>
        <dbReference type="Proteomes" id="UP000440694"/>
    </source>
</evidence>
<accession>A0A6I3KGU1</accession>
<organism evidence="1 2">
    <name type="scientific">Hyphomicrobium album</name>
    <dbReference type="NCBI Taxonomy" id="2665159"/>
    <lineage>
        <taxon>Bacteria</taxon>
        <taxon>Pseudomonadati</taxon>
        <taxon>Pseudomonadota</taxon>
        <taxon>Alphaproteobacteria</taxon>
        <taxon>Hyphomicrobiales</taxon>
        <taxon>Hyphomicrobiaceae</taxon>
        <taxon>Hyphomicrobium</taxon>
    </lineage>
</organism>